<dbReference type="RefSeq" id="WP_058130092.1">
    <property type="nucleotide sequence ID" value="NZ_CP027169.1"/>
</dbReference>
<reference evidence="2 3" key="1">
    <citation type="submission" date="2018-02" db="EMBL/GenBank/DDBJ databases">
        <title>FDA/CDC Antimicrobial Resistant Isolate Bank Genome Sequencing.</title>
        <authorList>
            <person name="Benahmed F.H."/>
            <person name="Lutgring J.D."/>
            <person name="Yoo B."/>
            <person name="Machado M."/>
            <person name="Brown A."/>
            <person name="McAllister G."/>
            <person name="Perry A."/>
            <person name="Halpin A.L."/>
            <person name="Vavikolanu K."/>
            <person name="Ott S."/>
            <person name="Zhao X."/>
            <person name="Tallon L.J."/>
            <person name="Sadzewicz L."/>
            <person name="Aluvathingal J."/>
            <person name="Nadendla S."/>
            <person name="Voskania-kordi A."/>
            <person name="Simonyan V."/>
            <person name="Patel J."/>
            <person name="Shawar R.M."/>
        </authorList>
    </citation>
    <scope>NUCLEOTIDE SEQUENCE [LARGE SCALE GENOMIC DNA]</scope>
    <source>
        <strain evidence="2 3">AR_0356</strain>
    </source>
</reference>
<sequence length="72" mass="8207">MKREKNMDVVEFTDAERARRQAAVDYARASLTLEGFTITPELERHALAFVNGELTLDEFISFDDFSALPAIR</sequence>
<name>A0A2R3IUS7_9PSED</name>
<evidence type="ECO:0000313" key="2">
    <source>
        <dbReference type="EMBL" id="AVK05681.1"/>
    </source>
</evidence>
<dbReference type="Gene3D" id="1.10.8.1050">
    <property type="entry name" value="Antitoxin VbhA-like"/>
    <property type="match status" value="1"/>
</dbReference>
<organism evidence="2 3">
    <name type="scientific">Pseudomonas paraeruginosa</name>
    <dbReference type="NCBI Taxonomy" id="2994495"/>
    <lineage>
        <taxon>Bacteria</taxon>
        <taxon>Pseudomonadati</taxon>
        <taxon>Pseudomonadota</taxon>
        <taxon>Gammaproteobacteria</taxon>
        <taxon>Pseudomonadales</taxon>
        <taxon>Pseudomonadaceae</taxon>
        <taxon>Pseudomonas</taxon>
    </lineage>
</organism>
<dbReference type="Pfam" id="PF18495">
    <property type="entry name" value="VbhA"/>
    <property type="match status" value="1"/>
</dbReference>
<dbReference type="InterPro" id="IPR041535">
    <property type="entry name" value="VbhA"/>
</dbReference>
<feature type="domain" description="Antitoxin VbhA" evidence="1">
    <location>
        <begin position="20"/>
        <end position="60"/>
    </location>
</feature>
<protein>
    <recommendedName>
        <fullName evidence="1">Antitoxin VbhA domain-containing protein</fullName>
    </recommendedName>
</protein>
<dbReference type="AlphaFoldDB" id="A0A2R3IUS7"/>
<dbReference type="InterPro" id="IPR043038">
    <property type="entry name" value="VbhA_sf"/>
</dbReference>
<keyword evidence="3" id="KW-1185">Reference proteome</keyword>
<dbReference type="Proteomes" id="UP000238390">
    <property type="component" value="Chromosome"/>
</dbReference>
<evidence type="ECO:0000259" key="1">
    <source>
        <dbReference type="Pfam" id="PF18495"/>
    </source>
</evidence>
<dbReference type="EMBL" id="CP027169">
    <property type="protein sequence ID" value="AVK05681.1"/>
    <property type="molecule type" value="Genomic_DNA"/>
</dbReference>
<proteinExistence type="predicted"/>
<dbReference type="CDD" id="cd11586">
    <property type="entry name" value="VbhA_like"/>
    <property type="match status" value="1"/>
</dbReference>
<accession>A0A2R3IUS7</accession>
<gene>
    <name evidence="2" type="ORF">CSB93_1869</name>
</gene>
<dbReference type="InterPro" id="IPR033788">
    <property type="entry name" value="VbhA-like"/>
</dbReference>
<evidence type="ECO:0000313" key="3">
    <source>
        <dbReference type="Proteomes" id="UP000238390"/>
    </source>
</evidence>